<reference evidence="2" key="1">
    <citation type="journal article" date="2012" name="Proc. Natl. Acad. Sci. U.S.A.">
        <title>Genome sequence of the button mushroom Agaricus bisporus reveals mechanisms governing adaptation to a humic-rich ecological niche.</title>
        <authorList>
            <person name="Morin E."/>
            <person name="Kohler A."/>
            <person name="Baker A.R."/>
            <person name="Foulongne-Oriol M."/>
            <person name="Lombard V."/>
            <person name="Nagy L.G."/>
            <person name="Ohm R.A."/>
            <person name="Patyshakuliyeva A."/>
            <person name="Brun A."/>
            <person name="Aerts A.L."/>
            <person name="Bailey A.M."/>
            <person name="Billette C."/>
            <person name="Coutinho P.M."/>
            <person name="Deakin G."/>
            <person name="Doddapaneni H."/>
            <person name="Floudas D."/>
            <person name="Grimwood J."/>
            <person name="Hilden K."/>
            <person name="Kuees U."/>
            <person name="LaButti K.M."/>
            <person name="Lapidus A."/>
            <person name="Lindquist E.A."/>
            <person name="Lucas S.M."/>
            <person name="Murat C."/>
            <person name="Riley R.W."/>
            <person name="Salamov A.A."/>
            <person name="Schmutz J."/>
            <person name="Subramanian V."/>
            <person name="Woesten H.A.B."/>
            <person name="Xu J."/>
            <person name="Eastwood D.C."/>
            <person name="Foster G.D."/>
            <person name="Sonnenberg A.S."/>
            <person name="Cullen D."/>
            <person name="de Vries R.P."/>
            <person name="Lundell T."/>
            <person name="Hibbett D.S."/>
            <person name="Henrissat B."/>
            <person name="Burton K.S."/>
            <person name="Kerrigan R.W."/>
            <person name="Challen M.P."/>
            <person name="Grigoriev I.V."/>
            <person name="Martin F."/>
        </authorList>
    </citation>
    <scope>NUCLEOTIDE SEQUENCE [LARGE SCALE GENOMIC DNA]</scope>
    <source>
        <strain evidence="2">JB137-S8 / ATCC MYA-4627 / FGSC 10392</strain>
    </source>
</reference>
<evidence type="ECO:0000313" key="1">
    <source>
        <dbReference type="EMBL" id="EKM80532.1"/>
    </source>
</evidence>
<protein>
    <recommendedName>
        <fullName evidence="3">ATP-dependent DNA helicase</fullName>
    </recommendedName>
</protein>
<dbReference type="Proteomes" id="UP000008493">
    <property type="component" value="Unassembled WGS sequence"/>
</dbReference>
<keyword evidence="2" id="KW-1185">Reference proteome</keyword>
<dbReference type="Gene3D" id="3.40.50.300">
    <property type="entry name" value="P-loop containing nucleotide triphosphate hydrolases"/>
    <property type="match status" value="1"/>
</dbReference>
<dbReference type="AlphaFoldDB" id="K5XBP8"/>
<name>K5XBP8_AGABU</name>
<proteinExistence type="predicted"/>
<dbReference type="KEGG" id="abp:AGABI1DRAFT128210"/>
<dbReference type="OrthoDB" id="432234at2759"/>
<accession>K5XBP8</accession>
<dbReference type="STRING" id="597362.K5XBP8"/>
<evidence type="ECO:0008006" key="3">
    <source>
        <dbReference type="Google" id="ProtNLM"/>
    </source>
</evidence>
<dbReference type="InParanoid" id="K5XBP8"/>
<dbReference type="RefSeq" id="XP_007329646.1">
    <property type="nucleotide sequence ID" value="XM_007329584.1"/>
</dbReference>
<sequence>MEKSRRPQIFYGPIVDRRINGFQISDSIPADNGAFQSGSNDWFPSTELHTDINNVFAGDGIVTSNVDDDEYLSPKDPDTNPLVREIDDVLSAIGWSVDSDIPETSPDVVMDNLFDMPDITIKWKEVVQSRRQEILAARQTQQSSFISSRHVPFREGSENMPESGPLLLLPPSYFMEDYVPPHVSDKDILSQTIRDFKLNTEQRRAFTIVANHSTAIAPKQLLMYLGGMGGTGKTQVLRTLTAFFTSRCQGH</sequence>
<gene>
    <name evidence="1" type="ORF">AGABI1DRAFT_128210</name>
</gene>
<dbReference type="EMBL" id="JH971389">
    <property type="protein sequence ID" value="EKM80532.1"/>
    <property type="molecule type" value="Genomic_DNA"/>
</dbReference>
<dbReference type="GeneID" id="18826771"/>
<dbReference type="InterPro" id="IPR027417">
    <property type="entry name" value="P-loop_NTPase"/>
</dbReference>
<evidence type="ECO:0000313" key="2">
    <source>
        <dbReference type="Proteomes" id="UP000008493"/>
    </source>
</evidence>
<dbReference type="HOGENOM" id="CLU_1106848_0_0_1"/>
<organism evidence="1 2">
    <name type="scientific">Agaricus bisporus var. burnettii (strain JB137-S8 / ATCC MYA-4627 / FGSC 10392)</name>
    <name type="common">White button mushroom</name>
    <dbReference type="NCBI Taxonomy" id="597362"/>
    <lineage>
        <taxon>Eukaryota</taxon>
        <taxon>Fungi</taxon>
        <taxon>Dikarya</taxon>
        <taxon>Basidiomycota</taxon>
        <taxon>Agaricomycotina</taxon>
        <taxon>Agaricomycetes</taxon>
        <taxon>Agaricomycetidae</taxon>
        <taxon>Agaricales</taxon>
        <taxon>Agaricineae</taxon>
        <taxon>Agaricaceae</taxon>
        <taxon>Agaricus</taxon>
    </lineage>
</organism>